<gene>
    <name evidence="2" type="ORF">X798_02658</name>
</gene>
<feature type="domain" description="MAM" evidence="1">
    <location>
        <begin position="533"/>
        <end position="697"/>
    </location>
</feature>
<dbReference type="OrthoDB" id="5822873at2759"/>
<sequence>MDAAITETTTATSPFLGRILQVALGIFMTTSNLLPYNSNETDMAIVGYNCTFDDPCRWFSEGITTDRWRLAHGKPEALLWLASAGTIQRPAELFALIELHGEQADRFLSDKIPCQDGNATLSFTYWIVGDAKLEVCLIDSLNEKFNCTDMLSAQPIPRKVLLSLPQVQEPFRIAIIPNIAFGMIAIDDIGYNGIPCQRKISTVTPVPNVENEMLNSFQMITEKITVGAESAGITKTFSTELTSETKSTEPFDLLIIGSKTTPFFDHRRGRIIANNTSLFCDFTNDFLCLWGPESGQWGIIQEGAIPSLTVPANYPAPIYPVAIVIQGTAMLTSDPLKCQTDSGKVTIFLLKNLVKFIIQLKFRHWTNGSPTIQACIIGYGIGSKKVECKRASQNPETADDKSLLVFDFNQPVLEPFTLNIVPQWDNAARNQYLIIDEIAYLGSCDMEKLNKKISERPLTEQTGNIIWTKPKTNENLVWTMEKQKTESSRKKQGDKASKNTSVPNYSEWIILPPTTTSDQLSTDSTHSNYCKLLNCNFEENACNYLNHGLTKVPWILRSYETTISKSADMPPFPSKNQFISTKLLPNQYAILESPRFNVTSETITVLFQYYRSSFYATIRLCLDNCSVHMNENASTFVQCPLLNLETQLSNKMRGWYTARIQLPPGTIRFYLVAHNSNRSIIDTMMAIDNIKLSSCGPEKDAMIDMKNASYQKLPGSFVFSNKTNR</sequence>
<protein>
    <recommendedName>
        <fullName evidence="1">MAM domain-containing protein</fullName>
    </recommendedName>
</protein>
<evidence type="ECO:0000259" key="1">
    <source>
        <dbReference type="PROSITE" id="PS50060"/>
    </source>
</evidence>
<organism evidence="2 3">
    <name type="scientific">Onchocerca flexuosa</name>
    <dbReference type="NCBI Taxonomy" id="387005"/>
    <lineage>
        <taxon>Eukaryota</taxon>
        <taxon>Metazoa</taxon>
        <taxon>Ecdysozoa</taxon>
        <taxon>Nematoda</taxon>
        <taxon>Chromadorea</taxon>
        <taxon>Rhabditida</taxon>
        <taxon>Spirurina</taxon>
        <taxon>Spiruromorpha</taxon>
        <taxon>Filarioidea</taxon>
        <taxon>Onchocercidae</taxon>
        <taxon>Onchocerca</taxon>
    </lineage>
</organism>
<dbReference type="SUPFAM" id="SSF49899">
    <property type="entry name" value="Concanavalin A-like lectins/glucanases"/>
    <property type="match status" value="2"/>
</dbReference>
<reference evidence="2 3" key="1">
    <citation type="submission" date="2015-12" db="EMBL/GenBank/DDBJ databases">
        <title>Draft genome of the nematode, Onchocerca flexuosa.</title>
        <authorList>
            <person name="Mitreva M."/>
        </authorList>
    </citation>
    <scope>NUCLEOTIDE SEQUENCE [LARGE SCALE GENOMIC DNA]</scope>
    <source>
        <strain evidence="2">Red Deer</strain>
    </source>
</reference>
<dbReference type="SMART" id="SM00137">
    <property type="entry name" value="MAM"/>
    <property type="match status" value="1"/>
</dbReference>
<dbReference type="Proteomes" id="UP000242913">
    <property type="component" value="Unassembled WGS sequence"/>
</dbReference>
<dbReference type="Pfam" id="PF00629">
    <property type="entry name" value="MAM"/>
    <property type="match status" value="1"/>
</dbReference>
<dbReference type="EMBL" id="KZ269987">
    <property type="protein sequence ID" value="OZC10351.1"/>
    <property type="molecule type" value="Genomic_DNA"/>
</dbReference>
<dbReference type="PROSITE" id="PS50060">
    <property type="entry name" value="MAM_2"/>
    <property type="match status" value="1"/>
</dbReference>
<dbReference type="AlphaFoldDB" id="A0A238BYM6"/>
<evidence type="ECO:0000313" key="3">
    <source>
        <dbReference type="Proteomes" id="UP000242913"/>
    </source>
</evidence>
<dbReference type="InterPro" id="IPR000998">
    <property type="entry name" value="MAM_dom"/>
</dbReference>
<dbReference type="GO" id="GO:0016020">
    <property type="term" value="C:membrane"/>
    <property type="evidence" value="ECO:0007669"/>
    <property type="project" value="InterPro"/>
</dbReference>
<dbReference type="Gene3D" id="2.60.120.200">
    <property type="match status" value="2"/>
</dbReference>
<keyword evidence="3" id="KW-1185">Reference proteome</keyword>
<dbReference type="InterPro" id="IPR013320">
    <property type="entry name" value="ConA-like_dom_sf"/>
</dbReference>
<proteinExistence type="predicted"/>
<evidence type="ECO:0000313" key="2">
    <source>
        <dbReference type="EMBL" id="OZC10351.1"/>
    </source>
</evidence>
<name>A0A238BYM6_9BILA</name>
<accession>A0A238BYM6</accession>